<accession>A0ABW0FX42</accession>
<dbReference type="Gene3D" id="2.150.10.10">
    <property type="entry name" value="Serralysin-like metalloprotease, C-terminal"/>
    <property type="match status" value="3"/>
</dbReference>
<evidence type="ECO:0000256" key="6">
    <source>
        <dbReference type="SAM" id="MobiDB-lite"/>
    </source>
</evidence>
<dbReference type="InterPro" id="IPR038255">
    <property type="entry name" value="PBS_linker_sf"/>
</dbReference>
<keyword evidence="4" id="KW-0964">Secreted</keyword>
<dbReference type="Proteomes" id="UP001596152">
    <property type="component" value="Unassembled WGS sequence"/>
</dbReference>
<evidence type="ECO:0000256" key="1">
    <source>
        <dbReference type="ARBA" id="ARBA00001913"/>
    </source>
</evidence>
<gene>
    <name evidence="8" type="ORF">ACFPIE_13190</name>
</gene>
<dbReference type="InterPro" id="IPR050557">
    <property type="entry name" value="RTX_toxin/Mannuronan_C5-epim"/>
</dbReference>
<dbReference type="Pfam" id="PF04151">
    <property type="entry name" value="PPC"/>
    <property type="match status" value="1"/>
</dbReference>
<organism evidence="8 9">
    <name type="scientific">Brevundimonas staleyi</name>
    <dbReference type="NCBI Taxonomy" id="74326"/>
    <lineage>
        <taxon>Bacteria</taxon>
        <taxon>Pseudomonadati</taxon>
        <taxon>Pseudomonadota</taxon>
        <taxon>Alphaproteobacteria</taxon>
        <taxon>Caulobacterales</taxon>
        <taxon>Caulobacteraceae</taxon>
        <taxon>Brevundimonas</taxon>
    </lineage>
</organism>
<dbReference type="PRINTS" id="PR00313">
    <property type="entry name" value="CABNDNGRPT"/>
</dbReference>
<dbReference type="Gene3D" id="3.40.390.10">
    <property type="entry name" value="Collagenase (Catalytic Domain)"/>
    <property type="match status" value="1"/>
</dbReference>
<evidence type="ECO:0000256" key="5">
    <source>
        <dbReference type="ARBA" id="ARBA00022737"/>
    </source>
</evidence>
<dbReference type="CDD" id="cd04277">
    <property type="entry name" value="ZnMc_serralysin_like"/>
    <property type="match status" value="1"/>
</dbReference>
<comment type="subcellular location">
    <subcellularLocation>
        <location evidence="2">Secreted</location>
    </subcellularLocation>
</comment>
<dbReference type="Pfam" id="PF13583">
    <property type="entry name" value="Reprolysin_4"/>
    <property type="match status" value="1"/>
</dbReference>
<comment type="caution">
    <text evidence="8">The sequence shown here is derived from an EMBL/GenBank/DDBJ whole genome shotgun (WGS) entry which is preliminary data.</text>
</comment>
<dbReference type="SMART" id="SM00235">
    <property type="entry name" value="ZnMc"/>
    <property type="match status" value="1"/>
</dbReference>
<dbReference type="Gene3D" id="2.60.120.380">
    <property type="match status" value="1"/>
</dbReference>
<evidence type="ECO:0000313" key="8">
    <source>
        <dbReference type="EMBL" id="MFC5344873.1"/>
    </source>
</evidence>
<protein>
    <submittedName>
        <fullName evidence="8">DUF4214 domain-containing protein</fullName>
    </submittedName>
</protein>
<proteinExistence type="inferred from homology"/>
<dbReference type="RefSeq" id="WP_374037958.1">
    <property type="nucleotide sequence ID" value="NZ_CP169082.1"/>
</dbReference>
<dbReference type="InterPro" id="IPR025282">
    <property type="entry name" value="DUF4214"/>
</dbReference>
<evidence type="ECO:0000313" key="9">
    <source>
        <dbReference type="Proteomes" id="UP001596152"/>
    </source>
</evidence>
<dbReference type="InterPro" id="IPR006026">
    <property type="entry name" value="Peptidase_Metallo"/>
</dbReference>
<evidence type="ECO:0000256" key="2">
    <source>
        <dbReference type="ARBA" id="ARBA00004613"/>
    </source>
</evidence>
<feature type="region of interest" description="Disordered" evidence="6">
    <location>
        <begin position="1274"/>
        <end position="1296"/>
    </location>
</feature>
<sequence length="1296" mass="135256">MPGFHRDEDGTVWIGGDGFNGAIDPLGPLALGLDDRGQGYLNSNRPSLSLEEAARHLTRTGLSWSPTLGAATTVTFGFRSSAPTTMPDGVSGFLQFSQAQIAATLQALQGWSDVANIVFNRVADANGFTNDATMLFGNYQTGPDSAAAFAYLPGSTAAQSSAGDVWVNSLQGLNSTFTPFSFGQLTLVHEIGHAIGLSHPSSYIQGPATFSYTTNADYSEDTRQYTVMSYFNAVGDGGSFGSLYPAAPMLDDIAAVQRLYGANMTTRTGDTVYGFNSNADRPWFIAPTPGSGQQSSSQLIFAVWDAGGVDTFDFSLYSTNQAIDLRQGAFSNVGGLRGNVAIAVGTVIENAIGGSGSDRLFGNSADNLLTGGAGSDIIDGGLGQDTAIFLRPRSEYTITVNGQTVVLRHATEGYDEITNVEFLRFSDMTLSVGPTGDIVTTGGMRVSGDATNDLMNGAALADTLSGSGGDDVIHGFAGNDVLDGGTGADRLFGGDGDDTLIGGLGDDILDGGAGMDLVSYADQATAVTVDLAQGWALRGGERDTLISIESVRGSRLNDILIGDAGDNILRGEGGADVMRGGAGNDRFYAGTGGAVGTGVDIVKAQSVTNTTRGAAVSMDAAFVTGQRADIDQSFDGRPHATVKATSSGAAEWYAFTATAGGAIIVDIDFAGFDSVIRIYDSSGALLTSNDDGAAASSGGDLGYDTDSALRFSAPADGIYYVEVSAWASSDPLTTQSPPAGATYTLHVTVPGHPVSFTRMGSTIFGEDGDDIFYQGSPSDLTGRGAGNDRFDGGSGTDTVVFEYGSYDSFVVTTVDGVTTVIGGGPIATGTDTFINVEFLEFVGQRIALRANGPVMLGTSGDDRIIGTQRNDTIEAGAGNDTIYGGAGNDVLIGGSGSDTLNGDEGVDTAVYAGNMASYSTVTRGRVAGGVEGGADTLSNIEILRFLDGRMSYDVNDATTVVYRLYDAAFDRAPDVFGLADYSRAIQEGRATVQGILNIFEGSAEFQARYGALNNEQFVREMYRFSLNREGDAAGVAQYVNALNAGTTTRAQVLGIFSESQEHRELINAVITSRGLFVQDEQTAALARLYDSVFNRLPDLAGLRTYRDALDNGYTLKDIAGFMVGSPEFQSRFGSLTNQQFVEQIYRFVLDREGDAAGVQSYVQALNGGTSRVDIVLIFSESQEHRFSYQATFDSQIRQLGVNPGPAGAEALDDGKAAEGPFVIPAIADAGPADADADADADVGAGVWAWGDPIAGLGRDDRIVVVLDEGVVDATPPLWPEDVRADPSGGHPQSDWM</sequence>
<dbReference type="InterPro" id="IPR024079">
    <property type="entry name" value="MetalloPept_cat_dom_sf"/>
</dbReference>
<dbReference type="PANTHER" id="PTHR38340:SF1">
    <property type="entry name" value="S-LAYER PROTEIN"/>
    <property type="match status" value="1"/>
</dbReference>
<reference evidence="9" key="1">
    <citation type="journal article" date="2019" name="Int. J. Syst. Evol. Microbiol.">
        <title>The Global Catalogue of Microorganisms (GCM) 10K type strain sequencing project: providing services to taxonomists for standard genome sequencing and annotation.</title>
        <authorList>
            <consortium name="The Broad Institute Genomics Platform"/>
            <consortium name="The Broad Institute Genome Sequencing Center for Infectious Disease"/>
            <person name="Wu L."/>
            <person name="Ma J."/>
        </authorList>
    </citation>
    <scope>NUCLEOTIDE SEQUENCE [LARGE SCALE GENOMIC DNA]</scope>
    <source>
        <strain evidence="9">JCM 12125</strain>
    </source>
</reference>
<dbReference type="InterPro" id="IPR001343">
    <property type="entry name" value="Hemolysn_Ca-bd"/>
</dbReference>
<comment type="similarity">
    <text evidence="3">Belongs to the peptidase M10B family.</text>
</comment>
<evidence type="ECO:0000256" key="4">
    <source>
        <dbReference type="ARBA" id="ARBA00022525"/>
    </source>
</evidence>
<name>A0ABW0FX42_9CAUL</name>
<dbReference type="InterPro" id="IPR018511">
    <property type="entry name" value="Hemolysin-typ_Ca-bd_CS"/>
</dbReference>
<dbReference type="InterPro" id="IPR007280">
    <property type="entry name" value="Peptidase_C_arc/bac"/>
</dbReference>
<dbReference type="InterPro" id="IPR013858">
    <property type="entry name" value="Peptidase_M10B_C"/>
</dbReference>
<dbReference type="SUPFAM" id="SSF55486">
    <property type="entry name" value="Metalloproteases ('zincins'), catalytic domain"/>
    <property type="match status" value="1"/>
</dbReference>
<dbReference type="Pfam" id="PF00353">
    <property type="entry name" value="HemolysinCabind"/>
    <property type="match status" value="4"/>
</dbReference>
<feature type="domain" description="Peptidase metallopeptidase" evidence="7">
    <location>
        <begin position="60"/>
        <end position="246"/>
    </location>
</feature>
<dbReference type="Pfam" id="PF08548">
    <property type="entry name" value="Peptidase_M10_C"/>
    <property type="match status" value="1"/>
</dbReference>
<dbReference type="EMBL" id="JBHSLF010000025">
    <property type="protein sequence ID" value="MFC5344873.1"/>
    <property type="molecule type" value="Genomic_DNA"/>
</dbReference>
<dbReference type="Gene3D" id="1.10.3130.20">
    <property type="entry name" value="Phycobilisome linker domain"/>
    <property type="match status" value="1"/>
</dbReference>
<comment type="cofactor">
    <cofactor evidence="1">
        <name>Ca(2+)</name>
        <dbReference type="ChEBI" id="CHEBI:29108"/>
    </cofactor>
</comment>
<dbReference type="Pfam" id="PF13946">
    <property type="entry name" value="DUF4214"/>
    <property type="match status" value="2"/>
</dbReference>
<keyword evidence="9" id="KW-1185">Reference proteome</keyword>
<keyword evidence="5" id="KW-0677">Repeat</keyword>
<dbReference type="InterPro" id="IPR034033">
    <property type="entry name" value="Serralysin-like"/>
</dbReference>
<dbReference type="PANTHER" id="PTHR38340">
    <property type="entry name" value="S-LAYER PROTEIN"/>
    <property type="match status" value="1"/>
</dbReference>
<dbReference type="PROSITE" id="PS00330">
    <property type="entry name" value="HEMOLYSIN_CALCIUM"/>
    <property type="match status" value="5"/>
</dbReference>
<dbReference type="InterPro" id="IPR011049">
    <property type="entry name" value="Serralysin-like_metalloprot_C"/>
</dbReference>
<evidence type="ECO:0000256" key="3">
    <source>
        <dbReference type="ARBA" id="ARBA00009490"/>
    </source>
</evidence>
<evidence type="ECO:0000259" key="7">
    <source>
        <dbReference type="SMART" id="SM00235"/>
    </source>
</evidence>
<dbReference type="SUPFAM" id="SSF51120">
    <property type="entry name" value="beta-Roll"/>
    <property type="match status" value="4"/>
</dbReference>